<dbReference type="GO" id="GO:0020037">
    <property type="term" value="F:heme binding"/>
    <property type="evidence" value="ECO:0007669"/>
    <property type="project" value="InterPro"/>
</dbReference>
<comment type="subcellular location">
    <subcellularLocation>
        <location evidence="1">Cell inner membrane</location>
        <topology evidence="1">Multi-pass membrane protein</topology>
    </subcellularLocation>
</comment>
<dbReference type="Pfam" id="PF16327">
    <property type="entry name" value="CcmF_C"/>
    <property type="match status" value="1"/>
</dbReference>
<comment type="similarity">
    <text evidence="2">Belongs to the CcmF/CycK/Ccl1/NrfE/CcsA family.</text>
</comment>
<keyword evidence="14" id="KW-1185">Reference proteome</keyword>
<feature type="transmembrane region" description="Helical" evidence="10">
    <location>
        <begin position="352"/>
        <end position="372"/>
    </location>
</feature>
<protein>
    <submittedName>
        <fullName evidence="13">Heme lyase CcmF/NrfE family subunit</fullName>
    </submittedName>
</protein>
<feature type="transmembrane region" description="Helical" evidence="10">
    <location>
        <begin position="311"/>
        <end position="331"/>
    </location>
</feature>
<evidence type="ECO:0000256" key="8">
    <source>
        <dbReference type="ARBA" id="ARBA00023136"/>
    </source>
</evidence>
<feature type="transmembrane region" description="Helical" evidence="10">
    <location>
        <begin position="491"/>
        <end position="511"/>
    </location>
</feature>
<organism evidence="13 14">
    <name type="scientific">Gimibacter soli</name>
    <dbReference type="NCBI Taxonomy" id="3024400"/>
    <lineage>
        <taxon>Bacteria</taxon>
        <taxon>Pseudomonadati</taxon>
        <taxon>Pseudomonadota</taxon>
        <taxon>Alphaproteobacteria</taxon>
        <taxon>Kordiimonadales</taxon>
        <taxon>Temperatibacteraceae</taxon>
        <taxon>Gimibacter</taxon>
    </lineage>
</organism>
<evidence type="ECO:0000313" key="14">
    <source>
        <dbReference type="Proteomes" id="UP001217500"/>
    </source>
</evidence>
<sequence length="657" mass="70279">MIAEAGHFALVIATILALMAGIVPPVGLKRRDMSLIALADRFAVAQFLMVAIAFAALMHGFIVSDFSLKVVAANSHTAKPMLYKVAGTWGNHEGSLLLWVLILTLFASLISLFGRKLPLVFRARVLSVQALLSLGFLLFILVTSNPFERLSPAPLEGNGLNPLLQDPGLAFHPPMLYLGYVGLSVAFSFAVAALIEREVTPMWARWVRPWTLTAWIFLTGGIALGSWWAYYELGWGGWWFWDPVENASFMPWLAATALLHSAIVVEKRDALKSWTILLAIVAFSFSLLGTFLVRSGVITSVHAFAVDPARGIFILGFLAVVVGASLTLFAMRAPSLAPGGLFGLVSRESALVLNNILLATFAAVVLIGTLYPLFVEAAGGAQISVGAPFFDYAALVLMSPLIVALGLGPLLAWKRGRLSRAFRLLLPALIVAAVVFVGTIWATAGGYVMSAFGLALGLWLIASAKLEILQRVRFFEGPVAGLRRLVRLPRAALGMALAHMGLGVLVLAITISEAWTSETLTVLSPGETAMVGGFEFTLDKVEPVAGPNYAAVRGTLTVRKDGDLVTVLTPEDRTFGDPVMETTEAAIRPLVTGDLYAVIGEAIGPVVADGRWSLRLYFKPAISGLWLGALMMMAGGLLSLSDRRARVGAAAAREKTA</sequence>
<feature type="transmembrane region" description="Helical" evidence="10">
    <location>
        <begin position="392"/>
        <end position="412"/>
    </location>
</feature>
<feature type="transmembrane region" description="Helical" evidence="10">
    <location>
        <begin position="38"/>
        <end position="62"/>
    </location>
</feature>
<dbReference type="RefSeq" id="WP_289504179.1">
    <property type="nucleotide sequence ID" value="NZ_CP116805.1"/>
</dbReference>
<feature type="transmembrane region" description="Helical" evidence="10">
    <location>
        <begin position="277"/>
        <end position="305"/>
    </location>
</feature>
<gene>
    <name evidence="13" type="ORF">PH603_01640</name>
</gene>
<dbReference type="NCBIfam" id="TIGR00353">
    <property type="entry name" value="nrfE"/>
    <property type="match status" value="1"/>
</dbReference>
<feature type="transmembrane region" description="Helical" evidence="10">
    <location>
        <begin position="447"/>
        <end position="464"/>
    </location>
</feature>
<dbReference type="Proteomes" id="UP001217500">
    <property type="component" value="Chromosome"/>
</dbReference>
<dbReference type="GO" id="GO:0005886">
    <property type="term" value="C:plasma membrane"/>
    <property type="evidence" value="ECO:0007669"/>
    <property type="project" value="UniProtKB-SubCell"/>
</dbReference>
<evidence type="ECO:0000256" key="10">
    <source>
        <dbReference type="SAM" id="Phobius"/>
    </source>
</evidence>
<evidence type="ECO:0000256" key="2">
    <source>
        <dbReference type="ARBA" id="ARBA00009186"/>
    </source>
</evidence>
<dbReference type="KEGG" id="gso:PH603_01640"/>
<evidence type="ECO:0000259" key="11">
    <source>
        <dbReference type="Pfam" id="PF01578"/>
    </source>
</evidence>
<keyword evidence="3" id="KW-1003">Cell membrane</keyword>
<evidence type="ECO:0000256" key="6">
    <source>
        <dbReference type="ARBA" id="ARBA00022748"/>
    </source>
</evidence>
<feature type="transmembrane region" description="Helical" evidence="10">
    <location>
        <begin position="207"/>
        <end position="229"/>
    </location>
</feature>
<evidence type="ECO:0000313" key="13">
    <source>
        <dbReference type="EMBL" id="WCL54460.1"/>
    </source>
</evidence>
<feature type="transmembrane region" description="Helical" evidence="10">
    <location>
        <begin position="249"/>
        <end position="265"/>
    </location>
</feature>
<dbReference type="GO" id="GO:0016829">
    <property type="term" value="F:lyase activity"/>
    <property type="evidence" value="ECO:0007669"/>
    <property type="project" value="UniProtKB-KW"/>
</dbReference>
<keyword evidence="6" id="KW-0201">Cytochrome c-type biogenesis</keyword>
<dbReference type="PRINTS" id="PR01411">
    <property type="entry name" value="CCMFBIOGNSIS"/>
</dbReference>
<evidence type="ECO:0000256" key="9">
    <source>
        <dbReference type="ARBA" id="ARBA00037230"/>
    </source>
</evidence>
<dbReference type="PRINTS" id="PR01410">
    <property type="entry name" value="CCBIOGENESIS"/>
</dbReference>
<accession>A0AAE9XSV8</accession>
<keyword evidence="8 10" id="KW-0472">Membrane</keyword>
<feature type="transmembrane region" description="Helical" evidence="10">
    <location>
        <begin position="96"/>
        <end position="113"/>
    </location>
</feature>
<reference evidence="13" key="1">
    <citation type="submission" date="2023-01" db="EMBL/GenBank/DDBJ databases">
        <title>The genome sequence of Kordiimonadaceae bacterium 6D33.</title>
        <authorList>
            <person name="Liu Y."/>
        </authorList>
    </citation>
    <scope>NUCLEOTIDE SEQUENCE</scope>
    <source>
        <strain evidence="13">6D33</strain>
    </source>
</reference>
<dbReference type="InterPro" id="IPR003567">
    <property type="entry name" value="Cyt_c_biogenesis"/>
</dbReference>
<evidence type="ECO:0000259" key="12">
    <source>
        <dbReference type="Pfam" id="PF16327"/>
    </source>
</evidence>
<dbReference type="EMBL" id="CP116805">
    <property type="protein sequence ID" value="WCL54460.1"/>
    <property type="molecule type" value="Genomic_DNA"/>
</dbReference>
<dbReference type="InterPro" id="IPR032523">
    <property type="entry name" value="CcmF_C"/>
</dbReference>
<dbReference type="InterPro" id="IPR003568">
    <property type="entry name" value="Cyt_c_biogenesis_CcmF"/>
</dbReference>
<evidence type="ECO:0000256" key="7">
    <source>
        <dbReference type="ARBA" id="ARBA00022989"/>
    </source>
</evidence>
<dbReference type="NCBIfam" id="NF007691">
    <property type="entry name" value="PRK10369.1"/>
    <property type="match status" value="1"/>
</dbReference>
<evidence type="ECO:0000256" key="4">
    <source>
        <dbReference type="ARBA" id="ARBA00022519"/>
    </source>
</evidence>
<dbReference type="PANTHER" id="PTHR43653">
    <property type="entry name" value="CYTOCHROME C ASSEMBLY PROTEIN-RELATED"/>
    <property type="match status" value="1"/>
</dbReference>
<feature type="transmembrane region" description="Helical" evidence="10">
    <location>
        <begin position="621"/>
        <end position="640"/>
    </location>
</feature>
<feature type="transmembrane region" description="Helical" evidence="10">
    <location>
        <begin position="175"/>
        <end position="195"/>
    </location>
</feature>
<dbReference type="PANTHER" id="PTHR43653:SF1">
    <property type="entry name" value="CYTOCHROME C-TYPE BIOGENESIS PROTEIN CCMF"/>
    <property type="match status" value="1"/>
</dbReference>
<dbReference type="InterPro" id="IPR002541">
    <property type="entry name" value="Cyt_c_assembly"/>
</dbReference>
<comment type="function">
    <text evidence="9">Required for the biogenesis of c-type cytochromes. Possible subunit of a heme lyase.</text>
</comment>
<feature type="transmembrane region" description="Helical" evidence="10">
    <location>
        <begin position="424"/>
        <end position="441"/>
    </location>
</feature>
<keyword evidence="13" id="KW-0456">Lyase</keyword>
<dbReference type="GO" id="GO:0017004">
    <property type="term" value="P:cytochrome complex assembly"/>
    <property type="evidence" value="ECO:0007669"/>
    <property type="project" value="UniProtKB-KW"/>
</dbReference>
<keyword evidence="7 10" id="KW-1133">Transmembrane helix</keyword>
<feature type="domain" description="Cytochrome c assembly protein" evidence="11">
    <location>
        <begin position="89"/>
        <end position="295"/>
    </location>
</feature>
<name>A0AAE9XSV8_9PROT</name>
<evidence type="ECO:0000256" key="3">
    <source>
        <dbReference type="ARBA" id="ARBA00022475"/>
    </source>
</evidence>
<evidence type="ECO:0000256" key="5">
    <source>
        <dbReference type="ARBA" id="ARBA00022692"/>
    </source>
</evidence>
<feature type="transmembrane region" description="Helical" evidence="10">
    <location>
        <begin position="125"/>
        <end position="142"/>
    </location>
</feature>
<dbReference type="GO" id="GO:0015232">
    <property type="term" value="F:heme transmembrane transporter activity"/>
    <property type="evidence" value="ECO:0007669"/>
    <property type="project" value="InterPro"/>
</dbReference>
<keyword evidence="4" id="KW-0997">Cell inner membrane</keyword>
<keyword evidence="5 10" id="KW-0812">Transmembrane</keyword>
<feature type="domain" description="Cytochrome c-type biogenesis protein CcmF C-terminal" evidence="12">
    <location>
        <begin position="315"/>
        <end position="643"/>
    </location>
</feature>
<dbReference type="Pfam" id="PF01578">
    <property type="entry name" value="Cytochrom_C_asm"/>
    <property type="match status" value="1"/>
</dbReference>
<feature type="transmembrane region" description="Helical" evidence="10">
    <location>
        <begin position="6"/>
        <end position="26"/>
    </location>
</feature>
<dbReference type="AlphaFoldDB" id="A0AAE9XSV8"/>
<proteinExistence type="inferred from homology"/>
<evidence type="ECO:0000256" key="1">
    <source>
        <dbReference type="ARBA" id="ARBA00004429"/>
    </source>
</evidence>